<dbReference type="CDD" id="cd00405">
    <property type="entry name" value="PRAI"/>
    <property type="match status" value="1"/>
</dbReference>
<evidence type="ECO:0000256" key="4">
    <source>
        <dbReference type="ARBA" id="ARBA00022272"/>
    </source>
</evidence>
<comment type="similarity">
    <text evidence="9">Belongs to the TrpF family.</text>
</comment>
<dbReference type="InterPro" id="IPR013785">
    <property type="entry name" value="Aldolase_TIM"/>
</dbReference>
<reference evidence="11 12" key="1">
    <citation type="submission" date="2019-02" db="EMBL/GenBank/DDBJ databases">
        <title>Deep-cultivation of Planctomycetes and their phenomic and genomic characterization uncovers novel biology.</title>
        <authorList>
            <person name="Wiegand S."/>
            <person name="Jogler M."/>
            <person name="Boedeker C."/>
            <person name="Pinto D."/>
            <person name="Vollmers J."/>
            <person name="Rivas-Marin E."/>
            <person name="Kohn T."/>
            <person name="Peeters S.H."/>
            <person name="Heuer A."/>
            <person name="Rast P."/>
            <person name="Oberbeckmann S."/>
            <person name="Bunk B."/>
            <person name="Jeske O."/>
            <person name="Meyerdierks A."/>
            <person name="Storesund J.E."/>
            <person name="Kallscheuer N."/>
            <person name="Luecker S."/>
            <person name="Lage O.M."/>
            <person name="Pohl T."/>
            <person name="Merkel B.J."/>
            <person name="Hornburger P."/>
            <person name="Mueller R.-W."/>
            <person name="Bruemmer F."/>
            <person name="Labrenz M."/>
            <person name="Spormann A.M."/>
            <person name="Op den Camp H."/>
            <person name="Overmann J."/>
            <person name="Amann R."/>
            <person name="Jetten M.S.M."/>
            <person name="Mascher T."/>
            <person name="Medema M.H."/>
            <person name="Devos D.P."/>
            <person name="Kaster A.-K."/>
            <person name="Ovreas L."/>
            <person name="Rohde M."/>
            <person name="Galperin M.Y."/>
            <person name="Jogler C."/>
        </authorList>
    </citation>
    <scope>NUCLEOTIDE SEQUENCE [LARGE SCALE GENOMIC DNA]</scope>
    <source>
        <strain evidence="11 12">Pan216</strain>
    </source>
</reference>
<evidence type="ECO:0000256" key="2">
    <source>
        <dbReference type="ARBA" id="ARBA00004664"/>
    </source>
</evidence>
<dbReference type="EC" id="5.3.1.24" evidence="3 9"/>
<evidence type="ECO:0000256" key="9">
    <source>
        <dbReference type="HAMAP-Rule" id="MF_00135"/>
    </source>
</evidence>
<dbReference type="Gene3D" id="3.20.20.70">
    <property type="entry name" value="Aldolase class I"/>
    <property type="match status" value="1"/>
</dbReference>
<evidence type="ECO:0000313" key="11">
    <source>
        <dbReference type="EMBL" id="QDU63325.1"/>
    </source>
</evidence>
<dbReference type="EMBL" id="CP036279">
    <property type="protein sequence ID" value="QDU63325.1"/>
    <property type="molecule type" value="Genomic_DNA"/>
</dbReference>
<evidence type="ECO:0000256" key="5">
    <source>
        <dbReference type="ARBA" id="ARBA00022605"/>
    </source>
</evidence>
<dbReference type="PANTHER" id="PTHR42894:SF1">
    <property type="entry name" value="N-(5'-PHOSPHORIBOSYL)ANTHRANILATE ISOMERASE"/>
    <property type="match status" value="1"/>
</dbReference>
<dbReference type="InterPro" id="IPR011060">
    <property type="entry name" value="RibuloseP-bd_barrel"/>
</dbReference>
<dbReference type="InterPro" id="IPR044643">
    <property type="entry name" value="TrpF_fam"/>
</dbReference>
<comment type="pathway">
    <text evidence="2 9">Amino-acid biosynthesis; L-tryptophan biosynthesis; L-tryptophan from chorismate: step 3/5.</text>
</comment>
<dbReference type="PANTHER" id="PTHR42894">
    <property type="entry name" value="N-(5'-PHOSPHORIBOSYL)ANTHRANILATE ISOMERASE"/>
    <property type="match status" value="1"/>
</dbReference>
<dbReference type="GO" id="GO:0004640">
    <property type="term" value="F:phosphoribosylanthranilate isomerase activity"/>
    <property type="evidence" value="ECO:0007669"/>
    <property type="project" value="UniProtKB-UniRule"/>
</dbReference>
<dbReference type="AlphaFoldDB" id="A0A518B8L9"/>
<evidence type="ECO:0000256" key="6">
    <source>
        <dbReference type="ARBA" id="ARBA00022822"/>
    </source>
</evidence>
<evidence type="ECO:0000259" key="10">
    <source>
        <dbReference type="Pfam" id="PF00697"/>
    </source>
</evidence>
<feature type="domain" description="N-(5'phosphoribosyl) anthranilate isomerase (PRAI)" evidence="10">
    <location>
        <begin position="16"/>
        <end position="222"/>
    </location>
</feature>
<proteinExistence type="inferred from homology"/>
<dbReference type="KEGG" id="knv:Pan216_42030"/>
<dbReference type="RefSeq" id="WP_419192769.1">
    <property type="nucleotide sequence ID" value="NZ_CP036279.1"/>
</dbReference>
<keyword evidence="8 9" id="KW-0413">Isomerase</keyword>
<dbReference type="UniPathway" id="UPA00035">
    <property type="reaction ID" value="UER00042"/>
</dbReference>
<sequence>MRDERASNQMTPPRLKVCCIQTVEEARLAVAHGAAAVGLVSKMPSGPGMISESRISSIARTIPPSVGSFLLTSARRVVEIIAQQRRCRVNTLQLVDRLDEGTYDDFREALPGISIVQAIHVVGEESLDEACDVARRGVDGLLLDSGNVRLPVKELGGTGRVHDWRISRQIVEAVGIPVFLAGGLRPDNVAEAIRQVRPFGVDVCSGLRTDGKLDESKLSAFIRSLRSVDDRA</sequence>
<keyword evidence="12" id="KW-1185">Reference proteome</keyword>
<keyword evidence="5 9" id="KW-0028">Amino-acid biosynthesis</keyword>
<comment type="catalytic activity">
    <reaction evidence="1 9">
        <text>N-(5-phospho-beta-D-ribosyl)anthranilate = 1-(2-carboxyphenylamino)-1-deoxy-D-ribulose 5-phosphate</text>
        <dbReference type="Rhea" id="RHEA:21540"/>
        <dbReference type="ChEBI" id="CHEBI:18277"/>
        <dbReference type="ChEBI" id="CHEBI:58613"/>
        <dbReference type="EC" id="5.3.1.24"/>
    </reaction>
</comment>
<accession>A0A518B8L9</accession>
<dbReference type="SUPFAM" id="SSF51366">
    <property type="entry name" value="Ribulose-phoshate binding barrel"/>
    <property type="match status" value="1"/>
</dbReference>
<dbReference type="HAMAP" id="MF_00135">
    <property type="entry name" value="PRAI"/>
    <property type="match status" value="1"/>
</dbReference>
<protein>
    <recommendedName>
        <fullName evidence="4 9">N-(5'-phosphoribosyl)anthranilate isomerase</fullName>
        <shortName evidence="9">PRAI</shortName>
        <ecNumber evidence="3 9">5.3.1.24</ecNumber>
    </recommendedName>
</protein>
<dbReference type="Pfam" id="PF00697">
    <property type="entry name" value="PRAI"/>
    <property type="match status" value="1"/>
</dbReference>
<dbReference type="Proteomes" id="UP000317093">
    <property type="component" value="Chromosome"/>
</dbReference>
<evidence type="ECO:0000256" key="3">
    <source>
        <dbReference type="ARBA" id="ARBA00012572"/>
    </source>
</evidence>
<organism evidence="11 12">
    <name type="scientific">Kolteria novifilia</name>
    <dbReference type="NCBI Taxonomy" id="2527975"/>
    <lineage>
        <taxon>Bacteria</taxon>
        <taxon>Pseudomonadati</taxon>
        <taxon>Planctomycetota</taxon>
        <taxon>Planctomycetia</taxon>
        <taxon>Kolteriales</taxon>
        <taxon>Kolteriaceae</taxon>
        <taxon>Kolteria</taxon>
    </lineage>
</organism>
<evidence type="ECO:0000313" key="12">
    <source>
        <dbReference type="Proteomes" id="UP000317093"/>
    </source>
</evidence>
<name>A0A518B8L9_9BACT</name>
<dbReference type="InterPro" id="IPR001240">
    <property type="entry name" value="PRAI_dom"/>
</dbReference>
<keyword evidence="6 9" id="KW-0822">Tryptophan biosynthesis</keyword>
<evidence type="ECO:0000256" key="1">
    <source>
        <dbReference type="ARBA" id="ARBA00001164"/>
    </source>
</evidence>
<dbReference type="GO" id="GO:0000162">
    <property type="term" value="P:L-tryptophan biosynthetic process"/>
    <property type="evidence" value="ECO:0007669"/>
    <property type="project" value="UniProtKB-UniRule"/>
</dbReference>
<keyword evidence="7 9" id="KW-0057">Aromatic amino acid biosynthesis</keyword>
<evidence type="ECO:0000256" key="7">
    <source>
        <dbReference type="ARBA" id="ARBA00023141"/>
    </source>
</evidence>
<gene>
    <name evidence="11" type="primary">trpF_2</name>
    <name evidence="9" type="synonym">trpF</name>
    <name evidence="11" type="ORF">Pan216_42030</name>
</gene>
<evidence type="ECO:0000256" key="8">
    <source>
        <dbReference type="ARBA" id="ARBA00023235"/>
    </source>
</evidence>